<evidence type="ECO:0000256" key="5">
    <source>
        <dbReference type="ARBA" id="ARBA00022989"/>
    </source>
</evidence>
<evidence type="ECO:0000256" key="9">
    <source>
        <dbReference type="SAM" id="Phobius"/>
    </source>
</evidence>
<dbReference type="PANTHER" id="PTHR28293:SF1">
    <property type="entry name" value="NUCLEAR RIM PROTEIN 1"/>
    <property type="match status" value="1"/>
</dbReference>
<comment type="similarity">
    <text evidence="2">Belongs to the NUR1 family.</text>
</comment>
<evidence type="ECO:0000313" key="10">
    <source>
        <dbReference type="EMBL" id="GAV46753.1"/>
    </source>
</evidence>
<dbReference type="eggNOG" id="ENOG502S7S0">
    <property type="taxonomic scope" value="Eukaryota"/>
</dbReference>
<dbReference type="OMA" id="TRSHIFQ"/>
<comment type="caution">
    <text evidence="10">The sequence shown here is derived from an EMBL/GenBank/DDBJ whole genome shotgun (WGS) entry which is preliminary data.</text>
</comment>
<evidence type="ECO:0000256" key="2">
    <source>
        <dbReference type="ARBA" id="ARBA00007900"/>
    </source>
</evidence>
<gene>
    <name evidence="10" type="ORF">ZYGR_0A03480</name>
</gene>
<protein>
    <recommendedName>
        <fullName evidence="3">Nuclear rim protein 1</fullName>
    </recommendedName>
</protein>
<dbReference type="AlphaFoldDB" id="A0A1Q2ZTY9"/>
<dbReference type="GO" id="GO:0043007">
    <property type="term" value="P:maintenance of rDNA"/>
    <property type="evidence" value="ECO:0007669"/>
    <property type="project" value="TreeGrafter"/>
</dbReference>
<name>A0A1Q2ZTY9_ZYGRO</name>
<evidence type="ECO:0000256" key="8">
    <source>
        <dbReference type="SAM" id="MobiDB-lite"/>
    </source>
</evidence>
<evidence type="ECO:0000256" key="3">
    <source>
        <dbReference type="ARBA" id="ARBA00018310"/>
    </source>
</evidence>
<comment type="subcellular location">
    <subcellularLocation>
        <location evidence="1">Nucleus membrane</location>
        <topology evidence="1">Multi-pass membrane protein</topology>
    </subcellularLocation>
</comment>
<evidence type="ECO:0000256" key="6">
    <source>
        <dbReference type="ARBA" id="ARBA00023136"/>
    </source>
</evidence>
<feature type="region of interest" description="Disordered" evidence="8">
    <location>
        <begin position="420"/>
        <end position="511"/>
    </location>
</feature>
<feature type="transmembrane region" description="Helical" evidence="9">
    <location>
        <begin position="146"/>
        <end position="166"/>
    </location>
</feature>
<dbReference type="GO" id="GO:0031965">
    <property type="term" value="C:nuclear membrane"/>
    <property type="evidence" value="ECO:0007669"/>
    <property type="project" value="UniProtKB-SubCell"/>
</dbReference>
<keyword evidence="4 9" id="KW-0812">Transmembrane</keyword>
<dbReference type="PANTHER" id="PTHR28293">
    <property type="entry name" value="NUCLEAR RIM PROTEIN 1"/>
    <property type="match status" value="1"/>
</dbReference>
<dbReference type="EMBL" id="BDGX01000001">
    <property type="protein sequence ID" value="GAV46753.1"/>
    <property type="molecule type" value="Genomic_DNA"/>
</dbReference>
<sequence>MSLRISKDVSVSVNTADLLPEDDGFDRVDGDNRGWFSVFLGLFNTHPSDWNIALNEAIETIDWDSKSITLAQPLGNFFTFAFYVVRLLQLSLIKPNLSRINEKTDHFDLSKSEMLKKYEYLYHFTNDKNQSVGNVYYRFLGRLGKFFDICIVLLTFTNGFITYKFFWGNFKMYCLFYLKKGPHLRNVTKASLQKLGQDDDDGSLWSSLRYFWNGTKDKEGSTDDRDDDDGDIHYKLFKWTPSQFITMLFVSFAPTAVVFLLFTEVSFLTLIAVIVHQWVLHRLVIDCYGNRLVHESVIASANLAEVEAKFVKPRMSKKVQDVAIDCTPHGDGMVKFYPALTTNRSHIFQTHSLTGELITETFNPSTKEFEDLQTEGTTHNVIRTAPYAAGDLLHRDPYWYQRNMIMRDVAHRPYFHSREVSPTRYHPSRISPRPGQYSPLVSSTSGMSTPLMRPDRSPFLNTRPSLGEREELFHRGNSRSPLRQPIENFKSLDRSSDSQSPIRRHNGDSDA</sequence>
<dbReference type="OrthoDB" id="3363151at2759"/>
<dbReference type="Pfam" id="PF10332">
    <property type="entry name" value="DUF2418"/>
    <property type="match status" value="1"/>
</dbReference>
<evidence type="ECO:0000256" key="7">
    <source>
        <dbReference type="ARBA" id="ARBA00024979"/>
    </source>
</evidence>
<evidence type="ECO:0000256" key="1">
    <source>
        <dbReference type="ARBA" id="ARBA00004232"/>
    </source>
</evidence>
<evidence type="ECO:0000313" key="11">
    <source>
        <dbReference type="Proteomes" id="UP000187013"/>
    </source>
</evidence>
<accession>A0A1Q2ZTY9</accession>
<reference evidence="10 11" key="1">
    <citation type="submission" date="2016-08" db="EMBL/GenBank/DDBJ databases">
        <title>Draft genome sequence of allopolyploid Zygosaccharomyces rouxii.</title>
        <authorList>
            <person name="Watanabe J."/>
            <person name="Uehara K."/>
            <person name="Mogi Y."/>
            <person name="Tsukioka Y."/>
        </authorList>
    </citation>
    <scope>NUCLEOTIDE SEQUENCE [LARGE SCALE GENOMIC DNA]</scope>
    <source>
        <strain evidence="10 11">NBRC 110957</strain>
    </source>
</reference>
<keyword evidence="5 9" id="KW-1133">Transmembrane helix</keyword>
<evidence type="ECO:0000256" key="4">
    <source>
        <dbReference type="ARBA" id="ARBA00022692"/>
    </source>
</evidence>
<feature type="transmembrane region" description="Helical" evidence="9">
    <location>
        <begin position="244"/>
        <end position="275"/>
    </location>
</feature>
<comment type="function">
    <text evidence="7">Member of a perinuclear network that controls recombination at multiple loci to maintain genome stability. Required for rDNA repeat stability.</text>
</comment>
<proteinExistence type="inferred from homology"/>
<dbReference type="SMR" id="A0A1Q2ZTY9"/>
<feature type="compositionally biased region" description="Polar residues" evidence="8">
    <location>
        <begin position="439"/>
        <end position="448"/>
    </location>
</feature>
<organism evidence="10 11">
    <name type="scientific">Zygosaccharomyces rouxii</name>
    <dbReference type="NCBI Taxonomy" id="4956"/>
    <lineage>
        <taxon>Eukaryota</taxon>
        <taxon>Fungi</taxon>
        <taxon>Dikarya</taxon>
        <taxon>Ascomycota</taxon>
        <taxon>Saccharomycotina</taxon>
        <taxon>Saccharomycetes</taxon>
        <taxon>Saccharomycetales</taxon>
        <taxon>Saccharomycetaceae</taxon>
        <taxon>Zygosaccharomyces</taxon>
    </lineage>
</organism>
<dbReference type="Proteomes" id="UP000187013">
    <property type="component" value="Unassembled WGS sequence"/>
</dbReference>
<keyword evidence="6 9" id="KW-0472">Membrane</keyword>
<dbReference type="GO" id="GO:0007096">
    <property type="term" value="P:regulation of exit from mitosis"/>
    <property type="evidence" value="ECO:0007669"/>
    <property type="project" value="TreeGrafter"/>
</dbReference>
<dbReference type="InterPro" id="IPR018819">
    <property type="entry name" value="Nur1/Mug154"/>
</dbReference>